<keyword evidence="1" id="KW-0812">Transmembrane</keyword>
<evidence type="ECO:0000259" key="2">
    <source>
        <dbReference type="Pfam" id="PF14285"/>
    </source>
</evidence>
<protein>
    <submittedName>
        <fullName evidence="3">DUF4367 domain-containing protein</fullName>
    </submittedName>
</protein>
<reference evidence="3 4" key="1">
    <citation type="submission" date="2023-05" db="EMBL/GenBank/DDBJ databases">
        <title>Comparative genomics reveals the evidence of polycyclic aromatic hydrocarbons degradation in moderately halophilic genus Pontibacillus.</title>
        <authorList>
            <person name="Yang H."/>
            <person name="Qian Z."/>
        </authorList>
    </citation>
    <scope>NUCLEOTIDE SEQUENCE [LARGE SCALE GENOMIC DNA]</scope>
    <source>
        <strain evidence="4">HN14</strain>
    </source>
</reference>
<dbReference type="InterPro" id="IPR038267">
    <property type="entry name" value="ECF_sigma_eff"/>
</dbReference>
<keyword evidence="1" id="KW-1133">Transmembrane helix</keyword>
<dbReference type="InterPro" id="IPR025377">
    <property type="entry name" value="DUF4367"/>
</dbReference>
<evidence type="ECO:0000313" key="4">
    <source>
        <dbReference type="Proteomes" id="UP001236652"/>
    </source>
</evidence>
<dbReference type="Proteomes" id="UP001236652">
    <property type="component" value="Chromosome"/>
</dbReference>
<organism evidence="3 4">
    <name type="scientific">Pontibacillus chungwhensis</name>
    <dbReference type="NCBI Taxonomy" id="265426"/>
    <lineage>
        <taxon>Bacteria</taxon>
        <taxon>Bacillati</taxon>
        <taxon>Bacillota</taxon>
        <taxon>Bacilli</taxon>
        <taxon>Bacillales</taxon>
        <taxon>Bacillaceae</taxon>
        <taxon>Pontibacillus</taxon>
    </lineage>
</organism>
<sequence length="300" mass="34174">MKNKFKDEMQNVKIPRDKIQQRVTLGVDQAEETMKHKKNKKKPKWMMNIAASVILIGSTFALGGSYITEAAGTIIGQMFGSEKEFTENFPEESDNLSGIERYFELIEEQLTAEEFADFKVLMKEKAEILSKIDSENRTTSTAEEEEKLGEIRENLLPYKDRIIALTTHTVKEAQQMVSYPIYRPSYVPKGYELESEEARTDTLNVGEDPVVSFRYGGGPNGLGFDTSTHKLSDNKGELGSYEHINSYTLKGFNFEFAYSDDSNVQGMRVTIPEEEYEITMNADILSKEEMEKILLSMIEQ</sequence>
<name>A0ABY8V1J9_9BACI</name>
<keyword evidence="1" id="KW-0472">Membrane</keyword>
<evidence type="ECO:0000256" key="1">
    <source>
        <dbReference type="SAM" id="Phobius"/>
    </source>
</evidence>
<gene>
    <name evidence="3" type="ORF">QNI29_06540</name>
</gene>
<feature type="domain" description="DUF4367" evidence="2">
    <location>
        <begin position="182"/>
        <end position="297"/>
    </location>
</feature>
<evidence type="ECO:0000313" key="3">
    <source>
        <dbReference type="EMBL" id="WIF99313.1"/>
    </source>
</evidence>
<accession>A0ABY8V1J9</accession>
<dbReference type="Pfam" id="PF14285">
    <property type="entry name" value="DUF4367"/>
    <property type="match status" value="1"/>
</dbReference>
<proteinExistence type="predicted"/>
<keyword evidence="4" id="KW-1185">Reference proteome</keyword>
<dbReference type="Gene3D" id="1.10.3950.10">
    <property type="entry name" value="putative ecf-type sigma factor negative effector from bacillus cereus"/>
    <property type="match status" value="1"/>
</dbReference>
<feature type="transmembrane region" description="Helical" evidence="1">
    <location>
        <begin position="45"/>
        <end position="67"/>
    </location>
</feature>
<dbReference type="RefSeq" id="WP_231418072.1">
    <property type="nucleotide sequence ID" value="NZ_CP126446.1"/>
</dbReference>
<dbReference type="EMBL" id="CP126446">
    <property type="protein sequence ID" value="WIF99313.1"/>
    <property type="molecule type" value="Genomic_DNA"/>
</dbReference>